<feature type="compositionally biased region" description="Low complexity" evidence="1">
    <location>
        <begin position="36"/>
        <end position="49"/>
    </location>
</feature>
<dbReference type="EMBL" id="JXCE01001341">
    <property type="protein sequence ID" value="KPA35252.1"/>
    <property type="molecule type" value="Genomic_DNA"/>
</dbReference>
<proteinExistence type="predicted"/>
<gene>
    <name evidence="3" type="ORF">FLAG1_12068</name>
</gene>
<feature type="compositionally biased region" description="Polar residues" evidence="1">
    <location>
        <begin position="26"/>
        <end position="35"/>
    </location>
</feature>
<keyword evidence="4" id="KW-1185">Reference proteome</keyword>
<evidence type="ECO:0000256" key="1">
    <source>
        <dbReference type="SAM" id="MobiDB-lite"/>
    </source>
</evidence>
<feature type="region of interest" description="Disordered" evidence="1">
    <location>
        <begin position="388"/>
        <end position="411"/>
    </location>
</feature>
<dbReference type="OrthoDB" id="4161186at2759"/>
<name>A0A0M9ELM4_FUSLA</name>
<feature type="compositionally biased region" description="Basic and acidic residues" evidence="1">
    <location>
        <begin position="8"/>
        <end position="19"/>
    </location>
</feature>
<evidence type="ECO:0000313" key="4">
    <source>
        <dbReference type="Proteomes" id="UP000037904"/>
    </source>
</evidence>
<dbReference type="InterPro" id="IPR046797">
    <property type="entry name" value="PDDEXK_12"/>
</dbReference>
<comment type="caution">
    <text evidence="3">The sequence shown here is derived from an EMBL/GenBank/DDBJ whole genome shotgun (WGS) entry which is preliminary data.</text>
</comment>
<sequence length="411" mass="45331">MSLNGPETPKRKAVDDDPTPRAFKITGSNNSFFEGSQSASSQSNTTNRSGRSSPVKAFPIRGAGGHVIDTRTMNPNAPGIPPDLKVLLKDFQNITMCYNFLPKRLQAGIEAKSVSDESLQLIHSFAYTAPDENVVTGVDDEAREMPVYLLLQIIDQIVDKAARCQIRSYDETGWNHLVHTPLMDAVFNNACWPGSPLANYSPCMNASITTSHHKFPIPSAKVDYVLYIDPSLDSDKTYTAIRQLQESLVEQSVNHTMFSPLRDLPICLSIETKKYGGDLKKGDGQLCSWQAAQWTALASLAGDGIQRLPFLPGVMVQGHEWKFVATTRRGDETVLWASAPIGSTMTSLGVLQIMAGLSRLRKWSVDVFWPWYKRYVLMMHASAISGDVTPEGQLGPREGVESLPERDSILV</sequence>
<dbReference type="Proteomes" id="UP000037904">
    <property type="component" value="Unassembled WGS sequence"/>
</dbReference>
<dbReference type="AlphaFoldDB" id="A0A0M9ELM4"/>
<reference evidence="3 4" key="1">
    <citation type="submission" date="2015-04" db="EMBL/GenBank/DDBJ databases">
        <title>The draft genome sequence of Fusarium langsethiae, a T-2/HT-2 mycotoxin producer.</title>
        <authorList>
            <person name="Lysoe E."/>
            <person name="Divon H.H."/>
            <person name="Terzi V."/>
            <person name="Orru L."/>
            <person name="Lamontanara A."/>
            <person name="Kolseth A.-K."/>
            <person name="Frandsen R.J."/>
            <person name="Nielsen K."/>
            <person name="Thrane U."/>
        </authorList>
    </citation>
    <scope>NUCLEOTIDE SEQUENCE [LARGE SCALE GENOMIC DNA]</scope>
    <source>
        <strain evidence="3 4">Fl201059</strain>
    </source>
</reference>
<accession>A0A0M9ELM4</accession>
<evidence type="ECO:0000259" key="2">
    <source>
        <dbReference type="Pfam" id="PF20516"/>
    </source>
</evidence>
<feature type="domain" description="PD-(D/E)XK nuclease-like" evidence="2">
    <location>
        <begin position="149"/>
        <end position="369"/>
    </location>
</feature>
<organism evidence="3 4">
    <name type="scientific">Fusarium langsethiae</name>
    <dbReference type="NCBI Taxonomy" id="179993"/>
    <lineage>
        <taxon>Eukaryota</taxon>
        <taxon>Fungi</taxon>
        <taxon>Dikarya</taxon>
        <taxon>Ascomycota</taxon>
        <taxon>Pezizomycotina</taxon>
        <taxon>Sordariomycetes</taxon>
        <taxon>Hypocreomycetidae</taxon>
        <taxon>Hypocreales</taxon>
        <taxon>Nectriaceae</taxon>
        <taxon>Fusarium</taxon>
    </lineage>
</organism>
<feature type="compositionally biased region" description="Basic and acidic residues" evidence="1">
    <location>
        <begin position="398"/>
        <end position="411"/>
    </location>
</feature>
<dbReference type="Pfam" id="PF20516">
    <property type="entry name" value="PDDEXK_12"/>
    <property type="match status" value="1"/>
</dbReference>
<evidence type="ECO:0000313" key="3">
    <source>
        <dbReference type="EMBL" id="KPA35252.1"/>
    </source>
</evidence>
<feature type="region of interest" description="Disordered" evidence="1">
    <location>
        <begin position="1"/>
        <end position="61"/>
    </location>
</feature>
<protein>
    <recommendedName>
        <fullName evidence="2">PD-(D/E)XK nuclease-like domain-containing protein</fullName>
    </recommendedName>
</protein>